<dbReference type="EMBL" id="OU893341">
    <property type="protein sequence ID" value="CAG9783142.1"/>
    <property type="molecule type" value="Genomic_DNA"/>
</dbReference>
<dbReference type="InterPro" id="IPR027417">
    <property type="entry name" value="P-loop_NTPase"/>
</dbReference>
<dbReference type="Proteomes" id="UP001153714">
    <property type="component" value="Chromosome 10"/>
</dbReference>
<dbReference type="GO" id="GO:0006790">
    <property type="term" value="P:sulfur compound metabolic process"/>
    <property type="evidence" value="ECO:0007669"/>
    <property type="project" value="TreeGrafter"/>
</dbReference>
<reference evidence="2" key="2">
    <citation type="submission" date="2022-10" db="EMBL/GenBank/DDBJ databases">
        <authorList>
            <consortium name="ENA_rothamsted_submissions"/>
            <consortium name="culmorum"/>
            <person name="King R."/>
        </authorList>
    </citation>
    <scope>NUCLEOTIDE SEQUENCE</scope>
</reference>
<evidence type="ECO:0000313" key="3">
    <source>
        <dbReference type="Proteomes" id="UP001153714"/>
    </source>
</evidence>
<feature type="domain" description="Sulfotransferase" evidence="1">
    <location>
        <begin position="11"/>
        <end position="103"/>
    </location>
</feature>
<sequence>MVSDYVAAGRLMAKYPNRIMTLRYEELALNPNSTAYEVIKFLRLSVTPSIKEFLYTHTNVNVAGFDSTFRISRDVPFKWKTSLYFDYVDEIQTACREAMSLWGYKLVYNASQMTSKDFYPMEPYTISQRL</sequence>
<dbReference type="InterPro" id="IPR051135">
    <property type="entry name" value="Gal/GlcNAc/GalNAc_ST"/>
</dbReference>
<dbReference type="PANTHER" id="PTHR10704">
    <property type="entry name" value="CARBOHYDRATE SULFOTRANSFERASE"/>
    <property type="match status" value="1"/>
</dbReference>
<dbReference type="InterPro" id="IPR000863">
    <property type="entry name" value="Sulfotransferase_dom"/>
</dbReference>
<dbReference type="AlphaFoldDB" id="A0A9N9QTR9"/>
<proteinExistence type="predicted"/>
<evidence type="ECO:0000313" key="2">
    <source>
        <dbReference type="EMBL" id="CAG9783142.1"/>
    </source>
</evidence>
<dbReference type="OrthoDB" id="6138663at2759"/>
<name>A0A9N9QTR9_9NEOP</name>
<gene>
    <name evidence="2" type="ORF">DIATSA_LOCUS1335</name>
</gene>
<evidence type="ECO:0000259" key="1">
    <source>
        <dbReference type="Pfam" id="PF00685"/>
    </source>
</evidence>
<dbReference type="PANTHER" id="PTHR10704:SF44">
    <property type="entry name" value="LD35051P-RELATED"/>
    <property type="match status" value="1"/>
</dbReference>
<keyword evidence="3" id="KW-1185">Reference proteome</keyword>
<protein>
    <recommendedName>
        <fullName evidence="1">Sulfotransferase domain-containing protein</fullName>
    </recommendedName>
</protein>
<dbReference type="GO" id="GO:0001517">
    <property type="term" value="F:N-acetylglucosamine 6-O-sulfotransferase activity"/>
    <property type="evidence" value="ECO:0007669"/>
    <property type="project" value="TreeGrafter"/>
</dbReference>
<reference evidence="2" key="1">
    <citation type="submission" date="2021-12" db="EMBL/GenBank/DDBJ databases">
        <authorList>
            <person name="King R."/>
        </authorList>
    </citation>
    <scope>NUCLEOTIDE SEQUENCE</scope>
</reference>
<dbReference type="Gene3D" id="3.40.50.300">
    <property type="entry name" value="P-loop containing nucleotide triphosphate hydrolases"/>
    <property type="match status" value="1"/>
</dbReference>
<dbReference type="SUPFAM" id="SSF52540">
    <property type="entry name" value="P-loop containing nucleoside triphosphate hydrolases"/>
    <property type="match status" value="1"/>
</dbReference>
<organism evidence="2 3">
    <name type="scientific">Diatraea saccharalis</name>
    <name type="common">sugarcane borer</name>
    <dbReference type="NCBI Taxonomy" id="40085"/>
    <lineage>
        <taxon>Eukaryota</taxon>
        <taxon>Metazoa</taxon>
        <taxon>Ecdysozoa</taxon>
        <taxon>Arthropoda</taxon>
        <taxon>Hexapoda</taxon>
        <taxon>Insecta</taxon>
        <taxon>Pterygota</taxon>
        <taxon>Neoptera</taxon>
        <taxon>Endopterygota</taxon>
        <taxon>Lepidoptera</taxon>
        <taxon>Glossata</taxon>
        <taxon>Ditrysia</taxon>
        <taxon>Pyraloidea</taxon>
        <taxon>Crambidae</taxon>
        <taxon>Crambinae</taxon>
        <taxon>Diatraea</taxon>
    </lineage>
</organism>
<accession>A0A9N9QTR9</accession>
<dbReference type="GO" id="GO:0006044">
    <property type="term" value="P:N-acetylglucosamine metabolic process"/>
    <property type="evidence" value="ECO:0007669"/>
    <property type="project" value="TreeGrafter"/>
</dbReference>
<dbReference type="Pfam" id="PF00685">
    <property type="entry name" value="Sulfotransfer_1"/>
    <property type="match status" value="1"/>
</dbReference>